<keyword evidence="5" id="KW-1185">Reference proteome</keyword>
<evidence type="ECO:0000313" key="5">
    <source>
        <dbReference type="Proteomes" id="UP000434172"/>
    </source>
</evidence>
<keyword evidence="3" id="KW-0472">Membrane</keyword>
<feature type="transmembrane region" description="Helical" evidence="3">
    <location>
        <begin position="184"/>
        <end position="205"/>
    </location>
</feature>
<feature type="transmembrane region" description="Helical" evidence="3">
    <location>
        <begin position="149"/>
        <end position="172"/>
    </location>
</feature>
<evidence type="ECO:0008006" key="6">
    <source>
        <dbReference type="Google" id="ProtNLM"/>
    </source>
</evidence>
<feature type="transmembrane region" description="Helical" evidence="3">
    <location>
        <begin position="29"/>
        <end position="49"/>
    </location>
</feature>
<keyword evidence="3" id="KW-0812">Transmembrane</keyword>
<keyword evidence="1" id="KW-0175">Coiled coil</keyword>
<feature type="region of interest" description="Disordered" evidence="2">
    <location>
        <begin position="620"/>
        <end position="740"/>
    </location>
</feature>
<accession>A0A8H3WHG4</accession>
<feature type="compositionally biased region" description="Basic and acidic residues" evidence="2">
    <location>
        <begin position="332"/>
        <end position="351"/>
    </location>
</feature>
<feature type="transmembrane region" description="Helical" evidence="3">
    <location>
        <begin position="117"/>
        <end position="137"/>
    </location>
</feature>
<proteinExistence type="predicted"/>
<gene>
    <name evidence="4" type="ORF">GQ607_003856</name>
</gene>
<dbReference type="Proteomes" id="UP000434172">
    <property type="component" value="Unassembled WGS sequence"/>
</dbReference>
<keyword evidence="3" id="KW-1133">Transmembrane helix</keyword>
<organism evidence="4 5">
    <name type="scientific">Colletotrichum asianum</name>
    <dbReference type="NCBI Taxonomy" id="702518"/>
    <lineage>
        <taxon>Eukaryota</taxon>
        <taxon>Fungi</taxon>
        <taxon>Dikarya</taxon>
        <taxon>Ascomycota</taxon>
        <taxon>Pezizomycotina</taxon>
        <taxon>Sordariomycetes</taxon>
        <taxon>Hypocreomycetidae</taxon>
        <taxon>Glomerellales</taxon>
        <taxon>Glomerellaceae</taxon>
        <taxon>Colletotrichum</taxon>
        <taxon>Colletotrichum gloeosporioides species complex</taxon>
    </lineage>
</organism>
<evidence type="ECO:0000256" key="1">
    <source>
        <dbReference type="SAM" id="Coils"/>
    </source>
</evidence>
<feature type="region of interest" description="Disordered" evidence="2">
    <location>
        <begin position="322"/>
        <end position="374"/>
    </location>
</feature>
<reference evidence="4 5" key="1">
    <citation type="submission" date="2019-12" db="EMBL/GenBank/DDBJ databases">
        <title>A genome sequence resource for the geographically widespread anthracnose pathogen Colletotrichum asianum.</title>
        <authorList>
            <person name="Meng Y."/>
        </authorList>
    </citation>
    <scope>NUCLEOTIDE SEQUENCE [LARGE SCALE GENOMIC DNA]</scope>
    <source>
        <strain evidence="4 5">ICMP 18580</strain>
    </source>
</reference>
<sequence length="785" mass="87617">MAATNQPNNFTAKLGRIHEILGFQKRYNFILFVNFAGALMGFTLARLMYLNFDKVFCGPGFSTTERALPGECYYYRNFTVDRIGIIMHLACILPASFLVCWQFVPAIRRKRIIFHRINGYVILTLSVPGTIGALMLIRHAVGGGLEVQASVGFLCLGFLGSLFISIIQIKRLQIEQHRAWMLRAWFYAGAIITLRPILLLAALIISKQGGYYVSLPCAVIEHMLGAANVNNTAVATSFLFEGCIPYTSGENPNQQVPIEANFFDRSTPAPATASLHASFGMAGWLAGAIHAIGVEVYLRLTPKEAERLRHVSYQRQLEAGMRNPGSAGLTLDRLRVEDKWEPKDSGRRDGDGGNSQDSGNSCLETGSTEKQPQSYAERSIIMSEFRLADEAAEEILAFLGLTYEIDLWSHEVPMSLIHLSECDQDVLSELYVSYLMPTARSIWWQPNYYGIKERLMVDKKEKRATTKKNGVVERKDVVTKRLLGKKYPLLENKAWRQCHAKASKVLRIWRKDLSRLFPELRPDDYVPEDELADESADELAGEDEVTISMSNRGIKRKAETAAEPKPKKLKTIMAVPPKSPHESKPVWQTSTPSQRCAISFLITPPQSGGNSPVLGDLDDFGDTDDEDPLPMGRRRRCPIRTLERTPSPISCPSPATALPIRAMSSKPGAALKQEPETSEDEDEDILPMGRRRGRPIRTHERNTPAISCPLANTNLPIRAMSSKPAEAPKKQDPTTPDDEIEFVSKAVYEAAVAGRQKTERKIKKLGKKIKSLSKMVEKLNEDIQA</sequence>
<evidence type="ECO:0000256" key="2">
    <source>
        <dbReference type="SAM" id="MobiDB-lite"/>
    </source>
</evidence>
<name>A0A8H3WHG4_9PEZI</name>
<dbReference type="InterPro" id="IPR018750">
    <property type="entry name" value="DUF2306_membrane"/>
</dbReference>
<feature type="compositionally biased region" description="Polar residues" evidence="2">
    <location>
        <begin position="362"/>
        <end position="374"/>
    </location>
</feature>
<feature type="transmembrane region" description="Helical" evidence="3">
    <location>
        <begin position="83"/>
        <end position="105"/>
    </location>
</feature>
<feature type="coiled-coil region" evidence="1">
    <location>
        <begin position="755"/>
        <end position="782"/>
    </location>
</feature>
<feature type="compositionally biased region" description="Acidic residues" evidence="2">
    <location>
        <begin position="676"/>
        <end position="685"/>
    </location>
</feature>
<protein>
    <recommendedName>
        <fullName evidence="6">Microtubule associated protein</fullName>
    </recommendedName>
</protein>
<evidence type="ECO:0000256" key="3">
    <source>
        <dbReference type="SAM" id="Phobius"/>
    </source>
</evidence>
<dbReference type="AlphaFoldDB" id="A0A8H3WHG4"/>
<dbReference type="OrthoDB" id="193478at2759"/>
<dbReference type="Pfam" id="PF10067">
    <property type="entry name" value="DUF2306"/>
    <property type="match status" value="1"/>
</dbReference>
<dbReference type="EMBL" id="WOWK01000015">
    <property type="protein sequence ID" value="KAF0328831.1"/>
    <property type="molecule type" value="Genomic_DNA"/>
</dbReference>
<evidence type="ECO:0000313" key="4">
    <source>
        <dbReference type="EMBL" id="KAF0328831.1"/>
    </source>
</evidence>
<comment type="caution">
    <text evidence="4">The sequence shown here is derived from an EMBL/GenBank/DDBJ whole genome shotgun (WGS) entry which is preliminary data.</text>
</comment>